<feature type="coiled-coil region" evidence="5">
    <location>
        <begin position="83"/>
        <end position="110"/>
    </location>
</feature>
<evidence type="ECO:0000256" key="2">
    <source>
        <dbReference type="ARBA" id="ARBA00023015"/>
    </source>
</evidence>
<dbReference type="GO" id="GO:0003700">
    <property type="term" value="F:DNA-binding transcription factor activity"/>
    <property type="evidence" value="ECO:0007669"/>
    <property type="project" value="InterPro"/>
</dbReference>
<keyword evidence="2" id="KW-0805">Transcription regulation</keyword>
<dbReference type="PROSITE" id="PS50937">
    <property type="entry name" value="HTH_MERR_2"/>
    <property type="match status" value="1"/>
</dbReference>
<feature type="domain" description="HTH merR-type" evidence="6">
    <location>
        <begin position="1"/>
        <end position="68"/>
    </location>
</feature>
<dbReference type="PANTHER" id="PTHR30204:SF69">
    <property type="entry name" value="MERR-FAMILY TRANSCRIPTIONAL REGULATOR"/>
    <property type="match status" value="1"/>
</dbReference>
<evidence type="ECO:0000313" key="8">
    <source>
        <dbReference type="Proteomes" id="UP000194632"/>
    </source>
</evidence>
<protein>
    <recommendedName>
        <fullName evidence="6">HTH merR-type domain-containing protein</fullName>
    </recommendedName>
</protein>
<dbReference type="OrthoDB" id="9808480at2"/>
<dbReference type="Pfam" id="PF13411">
    <property type="entry name" value="MerR_1"/>
    <property type="match status" value="1"/>
</dbReference>
<dbReference type="Proteomes" id="UP000194632">
    <property type="component" value="Unassembled WGS sequence"/>
</dbReference>
<gene>
    <name evidence="7" type="ORF">CA982_01385</name>
</gene>
<proteinExistence type="predicted"/>
<sequence>MLIGELARRTGTTRRALRYYEEHALLIPDRDPNGYRRYRGDAELRVHQIRGLLAAGFSTEVIARLLPCAVGRSPEIQLCPSVAAEMTQVLARVEAQLADLDRQRGSIRRLLAPGGVRTGSE</sequence>
<dbReference type="PANTHER" id="PTHR30204">
    <property type="entry name" value="REDOX-CYCLING DRUG-SENSING TRANSCRIPTIONAL ACTIVATOR SOXR"/>
    <property type="match status" value="1"/>
</dbReference>
<keyword evidence="1" id="KW-0678">Repressor</keyword>
<dbReference type="STRING" id="417102.CA982_01385"/>
<dbReference type="InterPro" id="IPR000551">
    <property type="entry name" value="MerR-type_HTH_dom"/>
</dbReference>
<keyword evidence="8" id="KW-1185">Reference proteome</keyword>
<comment type="caution">
    <text evidence="7">The sequence shown here is derived from an EMBL/GenBank/DDBJ whole genome shotgun (WGS) entry which is preliminary data.</text>
</comment>
<dbReference type="InterPro" id="IPR047057">
    <property type="entry name" value="MerR_fam"/>
</dbReference>
<dbReference type="InterPro" id="IPR009061">
    <property type="entry name" value="DNA-bd_dom_put_sf"/>
</dbReference>
<reference evidence="7 8" key="1">
    <citation type="submission" date="2017-05" db="EMBL/GenBank/DDBJ databases">
        <title>Biotechnological potential of actinobacteria isolated from South African environments.</title>
        <authorList>
            <person name="Le Roes-Hill M."/>
            <person name="Prins A."/>
            <person name="Durrell K.A."/>
        </authorList>
    </citation>
    <scope>NUCLEOTIDE SEQUENCE [LARGE SCALE GENOMIC DNA]</scope>
    <source>
        <strain evidence="7">BS2</strain>
    </source>
</reference>
<organism evidence="7 8">
    <name type="scientific">Gordonia lacunae</name>
    <dbReference type="NCBI Taxonomy" id="417102"/>
    <lineage>
        <taxon>Bacteria</taxon>
        <taxon>Bacillati</taxon>
        <taxon>Actinomycetota</taxon>
        <taxon>Actinomycetes</taxon>
        <taxon>Mycobacteriales</taxon>
        <taxon>Gordoniaceae</taxon>
        <taxon>Gordonia</taxon>
    </lineage>
</organism>
<dbReference type="EMBL" id="NGFO01000001">
    <property type="protein sequence ID" value="OUC81027.1"/>
    <property type="molecule type" value="Genomic_DNA"/>
</dbReference>
<keyword evidence="3" id="KW-0238">DNA-binding</keyword>
<evidence type="ECO:0000313" key="7">
    <source>
        <dbReference type="EMBL" id="OUC81027.1"/>
    </source>
</evidence>
<dbReference type="RefSeq" id="WP_086533534.1">
    <property type="nucleotide sequence ID" value="NZ_JBLKRZ010000016.1"/>
</dbReference>
<evidence type="ECO:0000256" key="5">
    <source>
        <dbReference type="SAM" id="Coils"/>
    </source>
</evidence>
<dbReference type="AlphaFoldDB" id="A0A2C9ZKH3"/>
<name>A0A2C9ZKH3_9ACTN</name>
<evidence type="ECO:0000259" key="6">
    <source>
        <dbReference type="PROSITE" id="PS50937"/>
    </source>
</evidence>
<dbReference type="SMART" id="SM00422">
    <property type="entry name" value="HTH_MERR"/>
    <property type="match status" value="1"/>
</dbReference>
<dbReference type="SUPFAM" id="SSF46955">
    <property type="entry name" value="Putative DNA-binding domain"/>
    <property type="match status" value="1"/>
</dbReference>
<evidence type="ECO:0000256" key="4">
    <source>
        <dbReference type="ARBA" id="ARBA00023163"/>
    </source>
</evidence>
<evidence type="ECO:0000256" key="3">
    <source>
        <dbReference type="ARBA" id="ARBA00023125"/>
    </source>
</evidence>
<keyword evidence="5" id="KW-0175">Coiled coil</keyword>
<evidence type="ECO:0000256" key="1">
    <source>
        <dbReference type="ARBA" id="ARBA00022491"/>
    </source>
</evidence>
<keyword evidence="4" id="KW-0804">Transcription</keyword>
<dbReference type="Gene3D" id="1.10.1660.10">
    <property type="match status" value="1"/>
</dbReference>
<accession>A0A2C9ZKH3</accession>
<dbReference type="GO" id="GO:0003677">
    <property type="term" value="F:DNA binding"/>
    <property type="evidence" value="ECO:0007669"/>
    <property type="project" value="UniProtKB-KW"/>
</dbReference>